<dbReference type="OrthoDB" id="367683at2"/>
<evidence type="ECO:0000313" key="3">
    <source>
        <dbReference type="Proteomes" id="UP000309550"/>
    </source>
</evidence>
<protein>
    <submittedName>
        <fullName evidence="2">NAD-dependent epimerase/dehydratase family protein</fullName>
    </submittedName>
</protein>
<dbReference type="InterPro" id="IPR016040">
    <property type="entry name" value="NAD(P)-bd_dom"/>
</dbReference>
<dbReference type="Proteomes" id="UP000309550">
    <property type="component" value="Unassembled WGS sequence"/>
</dbReference>
<feature type="domain" description="NAD(P)-binding" evidence="1">
    <location>
        <begin position="8"/>
        <end position="192"/>
    </location>
</feature>
<dbReference type="AlphaFoldDB" id="A0A5S3PE81"/>
<dbReference type="PANTHER" id="PTHR15020:SF50">
    <property type="entry name" value="UPF0659 PROTEIN YMR090W"/>
    <property type="match status" value="1"/>
</dbReference>
<dbReference type="InterPro" id="IPR036291">
    <property type="entry name" value="NAD(P)-bd_dom_sf"/>
</dbReference>
<accession>A0A5S3PE81</accession>
<gene>
    <name evidence="2" type="ORF">FDT80_08635</name>
</gene>
<proteinExistence type="predicted"/>
<organism evidence="2 3">
    <name type="scientific">Sulfitobacter sabulilitoris</name>
    <dbReference type="NCBI Taxonomy" id="2562655"/>
    <lineage>
        <taxon>Bacteria</taxon>
        <taxon>Pseudomonadati</taxon>
        <taxon>Pseudomonadota</taxon>
        <taxon>Alphaproteobacteria</taxon>
        <taxon>Rhodobacterales</taxon>
        <taxon>Roseobacteraceae</taxon>
        <taxon>Sulfitobacter</taxon>
    </lineage>
</organism>
<evidence type="ECO:0000313" key="2">
    <source>
        <dbReference type="EMBL" id="TMM52345.1"/>
    </source>
</evidence>
<dbReference type="Gene3D" id="3.40.50.720">
    <property type="entry name" value="NAD(P)-binding Rossmann-like Domain"/>
    <property type="match status" value="1"/>
</dbReference>
<dbReference type="RefSeq" id="WP_138661886.1">
    <property type="nucleotide sequence ID" value="NZ_VANS01000002.1"/>
</dbReference>
<dbReference type="PANTHER" id="PTHR15020">
    <property type="entry name" value="FLAVIN REDUCTASE-RELATED"/>
    <property type="match status" value="1"/>
</dbReference>
<name>A0A5S3PE81_9RHOB</name>
<reference evidence="2 3" key="1">
    <citation type="submission" date="2019-05" db="EMBL/GenBank/DDBJ databases">
        <title>Sulfitobacter sabulilitoris sp. nov., isolated from a marine sand.</title>
        <authorList>
            <person name="Yoon J.-H."/>
        </authorList>
    </citation>
    <scope>NUCLEOTIDE SEQUENCE [LARGE SCALE GENOMIC DNA]</scope>
    <source>
        <strain evidence="2 3">HSMS-29</strain>
    </source>
</reference>
<evidence type="ECO:0000259" key="1">
    <source>
        <dbReference type="Pfam" id="PF13460"/>
    </source>
</evidence>
<dbReference type="SUPFAM" id="SSF51735">
    <property type="entry name" value="NAD(P)-binding Rossmann-fold domains"/>
    <property type="match status" value="1"/>
</dbReference>
<dbReference type="EMBL" id="VANS01000002">
    <property type="protein sequence ID" value="TMM52345.1"/>
    <property type="molecule type" value="Genomic_DNA"/>
</dbReference>
<sequence length="219" mass="23014">MPRIFIIGATGGVGHRLYPLLTAAGHDVSGLHRSEKQAKDLRAAGVTPVQGDIIEMSQEDFAAAMAGADAVVFSAGAGGGDWDKTEAIDGKGAEKAIAAAQAQGIERFYLVSVIPDAGRDRDLDDGFEQYMSIKKRVDTALAASDLKWIILRPGTLTDDDGDGRVNVGPVIPYGDVARGNVAATLAALIDTPDLMREIVEVTDGDTPVRDAVAALTRDR</sequence>
<comment type="caution">
    <text evidence="2">The sequence shown here is derived from an EMBL/GenBank/DDBJ whole genome shotgun (WGS) entry which is preliminary data.</text>
</comment>
<dbReference type="Pfam" id="PF13460">
    <property type="entry name" value="NAD_binding_10"/>
    <property type="match status" value="1"/>
</dbReference>
<keyword evidence="3" id="KW-1185">Reference proteome</keyword>